<feature type="region of interest" description="Disordered" evidence="1">
    <location>
        <begin position="45"/>
        <end position="82"/>
    </location>
</feature>
<dbReference type="EMBL" id="AGWX01000004">
    <property type="protein sequence ID" value="EKS37222.1"/>
    <property type="molecule type" value="Genomic_DNA"/>
</dbReference>
<evidence type="ECO:0000256" key="2">
    <source>
        <dbReference type="SAM" id="SignalP"/>
    </source>
</evidence>
<evidence type="ECO:0008006" key="5">
    <source>
        <dbReference type="Google" id="ProtNLM"/>
    </source>
</evidence>
<evidence type="ECO:0000256" key="1">
    <source>
        <dbReference type="SAM" id="MobiDB-lite"/>
    </source>
</evidence>
<dbReference type="PATRIC" id="fig|883078.3.peg.3765"/>
<feature type="chain" id="PRO_5003919867" description="DUF2865 domain-containing protein" evidence="2">
    <location>
        <begin position="31"/>
        <end position="276"/>
    </location>
</feature>
<comment type="caution">
    <text evidence="3">The sequence shown here is derived from an EMBL/GenBank/DDBJ whole genome shotgun (WGS) entry which is preliminary data.</text>
</comment>
<feature type="signal peptide" evidence="2">
    <location>
        <begin position="1"/>
        <end position="30"/>
    </location>
</feature>
<reference evidence="3 4" key="1">
    <citation type="submission" date="2012-04" db="EMBL/GenBank/DDBJ databases">
        <title>The Genome Sequence of Afipia broomeae ATCC 49717.</title>
        <authorList>
            <consortium name="The Broad Institute Genome Sequencing Platform"/>
            <person name="Earl A."/>
            <person name="Ward D."/>
            <person name="Feldgarden M."/>
            <person name="Gevers D."/>
            <person name="Huys G."/>
            <person name="Walker B."/>
            <person name="Young S.K."/>
            <person name="Zeng Q."/>
            <person name="Gargeya S."/>
            <person name="Fitzgerald M."/>
            <person name="Haas B."/>
            <person name="Abouelleil A."/>
            <person name="Alvarado L."/>
            <person name="Arachchi H.M."/>
            <person name="Berlin A."/>
            <person name="Chapman S.B."/>
            <person name="Goldberg J."/>
            <person name="Griggs A."/>
            <person name="Gujja S."/>
            <person name="Hansen M."/>
            <person name="Howarth C."/>
            <person name="Imamovic A."/>
            <person name="Larimer J."/>
            <person name="McCowen C."/>
            <person name="Montmayeur A."/>
            <person name="Murphy C."/>
            <person name="Neiman D."/>
            <person name="Pearson M."/>
            <person name="Priest M."/>
            <person name="Roberts A."/>
            <person name="Saif S."/>
            <person name="Shea T."/>
            <person name="Sisk P."/>
            <person name="Sykes S."/>
            <person name="Wortman J."/>
            <person name="Nusbaum C."/>
            <person name="Birren B."/>
        </authorList>
    </citation>
    <scope>NUCLEOTIDE SEQUENCE [LARGE SCALE GENOMIC DNA]</scope>
    <source>
        <strain evidence="3 4">ATCC 49717</strain>
    </source>
</reference>
<name>K8P3V3_9BRAD</name>
<protein>
    <recommendedName>
        <fullName evidence="5">DUF2865 domain-containing protein</fullName>
    </recommendedName>
</protein>
<accession>K8P3V3</accession>
<dbReference type="Proteomes" id="UP000001096">
    <property type="component" value="Unassembled WGS sequence"/>
</dbReference>
<feature type="region of interest" description="Disordered" evidence="1">
    <location>
        <begin position="241"/>
        <end position="276"/>
    </location>
</feature>
<keyword evidence="2" id="KW-0732">Signal</keyword>
<keyword evidence="4" id="KW-1185">Reference proteome</keyword>
<dbReference type="HOGENOM" id="CLU_090577_0_0_5"/>
<sequence length="276" mass="29486">MLRTELRISRVRRRMTLVLTVMLAMPVALAPHAASAGIFDFLFGGDKPQRQEPQQQQQPSNAFADPFGLSTPNPAPAPSASSGGRFTTYCVRTCDGRYFPLTSRGNGTPAQMCQAFCPASATKVFSGNSIDYAVGNMGERYVDTPNAFAYRKALKTDCTCNGRDPAGLAPVDLSLDTTLRPGDIVATSNGLVAYSGTNSANGQIAQFTPVNNYPGLTSELRARLGEMKVAPVAAEIPEDTYSSQDITGSVPEPKYAQPMAPDAVMPKLAPKPRARM</sequence>
<evidence type="ECO:0000313" key="3">
    <source>
        <dbReference type="EMBL" id="EKS37222.1"/>
    </source>
</evidence>
<dbReference type="InterPro" id="IPR021293">
    <property type="entry name" value="DUF2865"/>
</dbReference>
<dbReference type="AlphaFoldDB" id="K8P3V3"/>
<dbReference type="eggNOG" id="ENOG5034B8T">
    <property type="taxonomic scope" value="Bacteria"/>
</dbReference>
<dbReference type="Pfam" id="PF11064">
    <property type="entry name" value="DUF2865"/>
    <property type="match status" value="1"/>
</dbReference>
<gene>
    <name evidence="3" type="ORF">HMPREF9695_03640</name>
</gene>
<evidence type="ECO:0000313" key="4">
    <source>
        <dbReference type="Proteomes" id="UP000001096"/>
    </source>
</evidence>
<organism evidence="3 4">
    <name type="scientific">Afipia broomeae ATCC 49717</name>
    <dbReference type="NCBI Taxonomy" id="883078"/>
    <lineage>
        <taxon>Bacteria</taxon>
        <taxon>Pseudomonadati</taxon>
        <taxon>Pseudomonadota</taxon>
        <taxon>Alphaproteobacteria</taxon>
        <taxon>Hyphomicrobiales</taxon>
        <taxon>Nitrobacteraceae</taxon>
        <taxon>Afipia</taxon>
    </lineage>
</organism>
<proteinExistence type="predicted"/>